<keyword evidence="2" id="KW-1185">Reference proteome</keyword>
<dbReference type="InterPro" id="IPR009946">
    <property type="entry name" value="AcMNPV_Orf4"/>
</dbReference>
<accession>A0A097P956</accession>
<sequence>MMKSKKFSAFGLIETVQTLRSSKNNLVANRRNGRPQTDPSTTFLSNIRNVFLNVNTTTVGAQQLFYNICFQFVAKNLICNSVPFITIQTVLNGLIELERIVFGQNRILKYIVKFLVDHSDGNNLQCLINVQLLDYFLTNYNHDLHLS</sequence>
<reference evidence="1 2" key="1">
    <citation type="journal article" date="2014" name="PLoS ONE">
        <title>Genomic Sequencing and Analysis of Sucra jujuba Nucleopolyhedrovirus.</title>
        <authorList>
            <person name="Liu X."/>
            <person name="Yin F."/>
            <person name="Zhu Z."/>
            <person name="Hou D."/>
            <person name="Wang J."/>
            <person name="Zhang L."/>
            <person name="Wang M."/>
            <person name="Wang H."/>
            <person name="Hu Z."/>
            <person name="Deng F."/>
        </authorList>
    </citation>
    <scope>NUCLEOTIDE SEQUENCE [LARGE SCALE GENOMIC DNA]</scope>
    <source>
        <strain evidence="1">473</strain>
    </source>
</reference>
<dbReference type="OrthoDB" id="19035at10239"/>
<dbReference type="GeneID" id="26382578"/>
<organism evidence="1 2">
    <name type="scientific">Sucra jujuba nucleopolyhedrovirus</name>
    <dbReference type="NCBI Taxonomy" id="1563660"/>
    <lineage>
        <taxon>Viruses</taxon>
        <taxon>Viruses incertae sedis</taxon>
        <taxon>Naldaviricetes</taxon>
        <taxon>Lefavirales</taxon>
        <taxon>Baculoviridae</taxon>
        <taxon>Alphabaculovirus</taxon>
        <taxon>Alphabaculovirus sujujubae</taxon>
    </lineage>
</organism>
<dbReference type="KEGG" id="vg:26382578"/>
<evidence type="ECO:0000313" key="1">
    <source>
        <dbReference type="EMBL" id="AIU41362.1"/>
    </source>
</evidence>
<protein>
    <submittedName>
        <fullName evidence="1">Ac19</fullName>
    </submittedName>
</protein>
<dbReference type="RefSeq" id="YP_009186814.1">
    <property type="nucleotide sequence ID" value="NC_028636.1"/>
</dbReference>
<dbReference type="EMBL" id="KJ676450">
    <property type="protein sequence ID" value="AIU41362.1"/>
    <property type="molecule type" value="Genomic_DNA"/>
</dbReference>
<proteinExistence type="predicted"/>
<name>A0A097P956_9ABAC</name>
<dbReference type="Proteomes" id="UP000201917">
    <property type="component" value="Segment"/>
</dbReference>
<dbReference type="Pfam" id="PF07346">
    <property type="entry name" value="DUF1477"/>
    <property type="match status" value="1"/>
</dbReference>
<evidence type="ECO:0000313" key="2">
    <source>
        <dbReference type="Proteomes" id="UP000201917"/>
    </source>
</evidence>